<name>A0A5J4ZCA7_9ASTE</name>
<evidence type="ECO:0000313" key="4">
    <source>
        <dbReference type="Proteomes" id="UP000325577"/>
    </source>
</evidence>
<evidence type="ECO:0000256" key="2">
    <source>
        <dbReference type="ARBA" id="ARBA00022604"/>
    </source>
</evidence>
<dbReference type="InterPro" id="IPR007930">
    <property type="entry name" value="DUF724"/>
</dbReference>
<dbReference type="AlphaFoldDB" id="A0A5J4ZCA7"/>
<evidence type="ECO:0000256" key="1">
    <source>
        <dbReference type="ARBA" id="ARBA00022448"/>
    </source>
</evidence>
<dbReference type="Pfam" id="PF05266">
    <property type="entry name" value="DUF724"/>
    <property type="match status" value="1"/>
</dbReference>
<dbReference type="OrthoDB" id="687110at2759"/>
<evidence type="ECO:0000313" key="3">
    <source>
        <dbReference type="EMBL" id="KAA8514881.1"/>
    </source>
</evidence>
<dbReference type="EMBL" id="CM018052">
    <property type="protein sequence ID" value="KAA8514881.1"/>
    <property type="molecule type" value="Genomic_DNA"/>
</dbReference>
<sequence length="242" mass="27533">MVVTAVKFFHSVLSLHVSSIRAMNECNEAGNRQHEYVMQSTAIVARGDSVSDKNQSLPFEKRSLVGKTIESMEVFQVMPQKPHFRPLDNCEEYVGSAIGLMVTFAGMVERTAKLKFGDSRSIIDRSLRTLLELGIHGFDVESVRGCLSELLSKKERQGELQEKSKEVEKEILKRMQEKTKIAEEIYEIGKKQRELEKKIVLTTLKNEMKDKEIAVLQTKLDVIGEDLRSAQRDFGRLTASPW</sequence>
<dbReference type="Proteomes" id="UP000325577">
    <property type="component" value="Linkage Group LG9"/>
</dbReference>
<accession>A0A5J4ZCA7</accession>
<gene>
    <name evidence="3" type="ORF">F0562_018060</name>
</gene>
<protein>
    <submittedName>
        <fullName evidence="3">Uncharacterized protein</fullName>
    </submittedName>
</protein>
<keyword evidence="4" id="KW-1185">Reference proteome</keyword>
<reference evidence="3 4" key="1">
    <citation type="submission" date="2019-09" db="EMBL/GenBank/DDBJ databases">
        <title>A chromosome-level genome assembly of the Chinese tupelo Nyssa sinensis.</title>
        <authorList>
            <person name="Yang X."/>
            <person name="Kang M."/>
            <person name="Yang Y."/>
            <person name="Xiong H."/>
            <person name="Wang M."/>
            <person name="Zhang Z."/>
            <person name="Wang Z."/>
            <person name="Wu H."/>
            <person name="Ma T."/>
            <person name="Liu J."/>
            <person name="Xi Z."/>
        </authorList>
    </citation>
    <scope>NUCLEOTIDE SEQUENCE [LARGE SCALE GENOMIC DNA]</scope>
    <source>
        <strain evidence="3">J267</strain>
        <tissue evidence="3">Leaf</tissue>
    </source>
</reference>
<keyword evidence="2" id="KW-0341">Growth regulation</keyword>
<proteinExistence type="predicted"/>
<keyword evidence="1" id="KW-0813">Transport</keyword>
<organism evidence="3 4">
    <name type="scientific">Nyssa sinensis</name>
    <dbReference type="NCBI Taxonomy" id="561372"/>
    <lineage>
        <taxon>Eukaryota</taxon>
        <taxon>Viridiplantae</taxon>
        <taxon>Streptophyta</taxon>
        <taxon>Embryophyta</taxon>
        <taxon>Tracheophyta</taxon>
        <taxon>Spermatophyta</taxon>
        <taxon>Magnoliopsida</taxon>
        <taxon>eudicotyledons</taxon>
        <taxon>Gunneridae</taxon>
        <taxon>Pentapetalae</taxon>
        <taxon>asterids</taxon>
        <taxon>Cornales</taxon>
        <taxon>Nyssaceae</taxon>
        <taxon>Nyssa</taxon>
    </lineage>
</organism>